<evidence type="ECO:0000313" key="3">
    <source>
        <dbReference type="Proteomes" id="UP000321574"/>
    </source>
</evidence>
<accession>A0A5C8P366</accession>
<dbReference type="EMBL" id="VDUW01000001">
    <property type="protein sequence ID" value="TXL67802.1"/>
    <property type="molecule type" value="Genomic_DNA"/>
</dbReference>
<protein>
    <submittedName>
        <fullName evidence="2">Hemerythrin domain-containing protein</fullName>
    </submittedName>
</protein>
<proteinExistence type="predicted"/>
<dbReference type="InterPro" id="IPR012312">
    <property type="entry name" value="Hemerythrin-like"/>
</dbReference>
<dbReference type="Proteomes" id="UP000321574">
    <property type="component" value="Unassembled WGS sequence"/>
</dbReference>
<evidence type="ECO:0000259" key="1">
    <source>
        <dbReference type="Pfam" id="PF01814"/>
    </source>
</evidence>
<comment type="caution">
    <text evidence="2">The sequence shown here is derived from an EMBL/GenBank/DDBJ whole genome shotgun (WGS) entry which is preliminary data.</text>
</comment>
<dbReference type="Gene3D" id="1.20.120.520">
    <property type="entry name" value="nmb1532 protein domain like"/>
    <property type="match status" value="1"/>
</dbReference>
<organism evidence="2 3">
    <name type="scientific">Cerasibacillus terrae</name>
    <dbReference type="NCBI Taxonomy" id="2498845"/>
    <lineage>
        <taxon>Bacteria</taxon>
        <taxon>Bacillati</taxon>
        <taxon>Bacillota</taxon>
        <taxon>Bacilli</taxon>
        <taxon>Bacillales</taxon>
        <taxon>Bacillaceae</taxon>
        <taxon>Cerasibacillus</taxon>
    </lineage>
</organism>
<name>A0A5C8P366_9BACI</name>
<feature type="domain" description="Hemerythrin-like" evidence="1">
    <location>
        <begin position="15"/>
        <end position="137"/>
    </location>
</feature>
<keyword evidence="3" id="KW-1185">Reference proteome</keyword>
<dbReference type="OrthoDB" id="2678857at2"/>
<dbReference type="AlphaFoldDB" id="A0A5C8P366"/>
<dbReference type="Pfam" id="PF01814">
    <property type="entry name" value="Hemerythrin"/>
    <property type="match status" value="1"/>
</dbReference>
<reference evidence="2 3" key="1">
    <citation type="submission" date="2019-06" db="EMBL/GenBank/DDBJ databases">
        <title>Cerasibacillus sp. nov., isolated from maize field.</title>
        <authorList>
            <person name="Lin S.-Y."/>
            <person name="Tsai C.-F."/>
            <person name="Young C.-C."/>
        </authorList>
    </citation>
    <scope>NUCLEOTIDE SEQUENCE [LARGE SCALE GENOMIC DNA]</scope>
    <source>
        <strain evidence="2 3">CC-CFT480</strain>
    </source>
</reference>
<dbReference type="RefSeq" id="WP_147665539.1">
    <property type="nucleotide sequence ID" value="NZ_VDUW01000001.1"/>
</dbReference>
<sequence length="139" mass="16099">MAIGPSLRKLTAHRAIHNGAFSEARDLTEVVERLFHEDRIEECLKAAKTLIEHWESRIIAHADAEEDGFYQEIVKNKPELEKDIHMLTRDHDLLRIIVGKIKEEVDQDTITNDVLNYFNSLLVVNEIHSRSEEETLLSE</sequence>
<gene>
    <name evidence="2" type="ORF">FHP05_01925</name>
</gene>
<evidence type="ECO:0000313" key="2">
    <source>
        <dbReference type="EMBL" id="TXL67802.1"/>
    </source>
</evidence>